<evidence type="ECO:0000313" key="3">
    <source>
        <dbReference type="Proteomes" id="UP000053573"/>
    </source>
</evidence>
<comment type="caution">
    <text evidence="2">The sequence shown here is derived from an EMBL/GenBank/DDBJ whole genome shotgun (WGS) entry which is preliminary data.</text>
</comment>
<feature type="signal peptide" evidence="1">
    <location>
        <begin position="1"/>
        <end position="23"/>
    </location>
</feature>
<protein>
    <recommendedName>
        <fullName evidence="4">Ecp2 effector protein domain-containing protein</fullName>
    </recommendedName>
</protein>
<dbReference type="EMBL" id="LDEV01002744">
    <property type="protein sequence ID" value="KLJ07803.1"/>
    <property type="molecule type" value="Genomic_DNA"/>
</dbReference>
<organism evidence="2 3">
    <name type="scientific">Blastomyces silverae</name>
    <dbReference type="NCBI Taxonomy" id="2060906"/>
    <lineage>
        <taxon>Eukaryota</taxon>
        <taxon>Fungi</taxon>
        <taxon>Dikarya</taxon>
        <taxon>Ascomycota</taxon>
        <taxon>Pezizomycotina</taxon>
        <taxon>Eurotiomycetes</taxon>
        <taxon>Eurotiomycetidae</taxon>
        <taxon>Onygenales</taxon>
        <taxon>Ajellomycetaceae</taxon>
        <taxon>Blastomyces</taxon>
    </lineage>
</organism>
<accession>A0A0H1B9S2</accession>
<keyword evidence="3" id="KW-1185">Reference proteome</keyword>
<feature type="chain" id="PRO_5005199556" description="Ecp2 effector protein domain-containing protein" evidence="1">
    <location>
        <begin position="24"/>
        <end position="154"/>
    </location>
</feature>
<proteinExistence type="predicted"/>
<evidence type="ECO:0000256" key="1">
    <source>
        <dbReference type="SAM" id="SignalP"/>
    </source>
</evidence>
<sequence>MRFFSLLAAFAAAVVIHAPAIAAENVLENAAENATASYSNFVPIKLQPPYNWIYGDKLGDRILQVLDAPYEDYSAPAWSHHIALQCIDWYYCNVTMVYTVGTGRSRSWIGVIFQGPWARVNDFVRQEGIDRSTAYNRVRVNDTEGADSNAFEVY</sequence>
<dbReference type="OrthoDB" id="4188004at2759"/>
<keyword evidence="1" id="KW-0732">Signal</keyword>
<gene>
    <name evidence="2" type="ORF">EMPG_16726</name>
</gene>
<dbReference type="AlphaFoldDB" id="A0A0H1B9S2"/>
<reference evidence="3" key="1">
    <citation type="journal article" date="2015" name="PLoS Genet.">
        <title>The dynamic genome and transcriptome of the human fungal pathogen Blastomyces and close relative Emmonsia.</title>
        <authorList>
            <person name="Munoz J.F."/>
            <person name="Gauthier G.M."/>
            <person name="Desjardins C.A."/>
            <person name="Gallo J.E."/>
            <person name="Holder J."/>
            <person name="Sullivan T.D."/>
            <person name="Marty A.J."/>
            <person name="Carmen J.C."/>
            <person name="Chen Z."/>
            <person name="Ding L."/>
            <person name="Gujja S."/>
            <person name="Magrini V."/>
            <person name="Misas E."/>
            <person name="Mitreva M."/>
            <person name="Priest M."/>
            <person name="Saif S."/>
            <person name="Whiston E.A."/>
            <person name="Young S."/>
            <person name="Zeng Q."/>
            <person name="Goldman W.E."/>
            <person name="Mardis E.R."/>
            <person name="Taylor J.W."/>
            <person name="McEwen J.G."/>
            <person name="Clay O.K."/>
            <person name="Klein B.S."/>
            <person name="Cuomo C.A."/>
        </authorList>
    </citation>
    <scope>NUCLEOTIDE SEQUENCE [LARGE SCALE GENOMIC DNA]</scope>
    <source>
        <strain evidence="3">UAMH 139</strain>
    </source>
</reference>
<name>A0A0H1B9S2_9EURO</name>
<dbReference type="Proteomes" id="UP000053573">
    <property type="component" value="Unassembled WGS sequence"/>
</dbReference>
<evidence type="ECO:0008006" key="4">
    <source>
        <dbReference type="Google" id="ProtNLM"/>
    </source>
</evidence>
<evidence type="ECO:0000313" key="2">
    <source>
        <dbReference type="EMBL" id="KLJ07803.1"/>
    </source>
</evidence>